<dbReference type="GO" id="GO:0005634">
    <property type="term" value="C:nucleus"/>
    <property type="evidence" value="ECO:0007669"/>
    <property type="project" value="TreeGrafter"/>
</dbReference>
<dbReference type="AlphaFoldDB" id="A0A1B6LBI9"/>
<organism evidence="1">
    <name type="scientific">Graphocephala atropunctata</name>
    <dbReference type="NCBI Taxonomy" id="36148"/>
    <lineage>
        <taxon>Eukaryota</taxon>
        <taxon>Metazoa</taxon>
        <taxon>Ecdysozoa</taxon>
        <taxon>Arthropoda</taxon>
        <taxon>Hexapoda</taxon>
        <taxon>Insecta</taxon>
        <taxon>Pterygota</taxon>
        <taxon>Neoptera</taxon>
        <taxon>Paraneoptera</taxon>
        <taxon>Hemiptera</taxon>
        <taxon>Auchenorrhyncha</taxon>
        <taxon>Membracoidea</taxon>
        <taxon>Cicadellidae</taxon>
        <taxon>Cicadellinae</taxon>
        <taxon>Cicadellini</taxon>
        <taxon>Graphocephala</taxon>
    </lineage>
</organism>
<dbReference type="Pfam" id="PF10294">
    <property type="entry name" value="Methyltransf_16"/>
    <property type="match status" value="1"/>
</dbReference>
<dbReference type="Gene3D" id="3.40.50.150">
    <property type="entry name" value="Vaccinia Virus protein VP39"/>
    <property type="match status" value="1"/>
</dbReference>
<dbReference type="GO" id="GO:0008276">
    <property type="term" value="F:protein methyltransferase activity"/>
    <property type="evidence" value="ECO:0007669"/>
    <property type="project" value="InterPro"/>
</dbReference>
<sequence>MSSEELTVTSEIYSELEGCLLRGVSEENIISYFKFTYPLDAVNGDLNGVETDADGDLVVARRKDSEKVLKIEHSTATPLRLVGLQVWRGALLLADYVLHHEQALSQSTVLELGSGVGLTSIVTSLVARHVICTDVDLGGILELIRANVELNADLVQSPVTVTELDFYQEEWSEELTATMSRVDLVLAADVIYDNDLTEAFVKTLTKILSTPPKKTVLVALEKRFVFTIEDLDVVAPCYEHFLSSVKKAWSRPPMSQWTMEPLALDFPQYFQYDRTKHLVIWKITSS</sequence>
<dbReference type="SUPFAM" id="SSF53335">
    <property type="entry name" value="S-adenosyl-L-methionine-dependent methyltransferases"/>
    <property type="match status" value="1"/>
</dbReference>
<proteinExistence type="predicted"/>
<dbReference type="InterPro" id="IPR038899">
    <property type="entry name" value="METTL22"/>
</dbReference>
<protein>
    <recommendedName>
        <fullName evidence="2">Methyltransferase-like protein 22</fullName>
    </recommendedName>
</protein>
<evidence type="ECO:0000313" key="1">
    <source>
        <dbReference type="EMBL" id="JAT20894.1"/>
    </source>
</evidence>
<evidence type="ECO:0008006" key="2">
    <source>
        <dbReference type="Google" id="ProtNLM"/>
    </source>
</evidence>
<reference evidence="1" key="1">
    <citation type="submission" date="2015-11" db="EMBL/GenBank/DDBJ databases">
        <title>De novo transcriptome assembly of four potential Pierce s Disease insect vectors from Arizona vineyards.</title>
        <authorList>
            <person name="Tassone E.E."/>
        </authorList>
    </citation>
    <scope>NUCLEOTIDE SEQUENCE</scope>
</reference>
<name>A0A1B6LBI9_9HEMI</name>
<gene>
    <name evidence="1" type="ORF">g.5825</name>
</gene>
<dbReference type="EMBL" id="GEBQ01019083">
    <property type="protein sequence ID" value="JAT20894.1"/>
    <property type="molecule type" value="Transcribed_RNA"/>
</dbReference>
<accession>A0A1B6LBI9</accession>
<dbReference type="InterPro" id="IPR029063">
    <property type="entry name" value="SAM-dependent_MTases_sf"/>
</dbReference>
<dbReference type="InterPro" id="IPR019410">
    <property type="entry name" value="Methyltransf_16"/>
</dbReference>
<dbReference type="PANTHER" id="PTHR23108:SF0">
    <property type="entry name" value="METHYLTRANSFERASE-LIKE PROTEIN 22"/>
    <property type="match status" value="1"/>
</dbReference>
<dbReference type="PANTHER" id="PTHR23108">
    <property type="entry name" value="METHYLTRANSFERASE-RELATED"/>
    <property type="match status" value="1"/>
</dbReference>